<protein>
    <submittedName>
        <fullName evidence="2">Uncharacterized protein</fullName>
    </submittedName>
</protein>
<sequence length="166" mass="18109">MQTMMQGSLQHLPAITADDPMSLYGYSNWDRLIACRDIGVPSKGYHNPSRADIDGRMAPPGHFDDPVNLNDPLFFHPQHPRSVENFGEIGFGGPGAVEKSHGIPQRLFPGYQLPGLSYEMRPDGSMVVGARRGFSAPNKRAMDAVPQEGAASAVPNKKRRLTDPAN</sequence>
<gene>
    <name evidence="2" type="ORF">CTheo_3180</name>
</gene>
<comment type="caution">
    <text evidence="2">The sequence shown here is derived from an EMBL/GenBank/DDBJ whole genome shotgun (WGS) entry which is preliminary data.</text>
</comment>
<dbReference type="Proteomes" id="UP000383932">
    <property type="component" value="Unassembled WGS sequence"/>
</dbReference>
<evidence type="ECO:0000313" key="3">
    <source>
        <dbReference type="Proteomes" id="UP000383932"/>
    </source>
</evidence>
<keyword evidence="3" id="KW-1185">Reference proteome</keyword>
<accession>A0A5N5QP20</accession>
<name>A0A5N5QP20_9AGAM</name>
<organism evidence="2 3">
    <name type="scientific">Ceratobasidium theobromae</name>
    <dbReference type="NCBI Taxonomy" id="1582974"/>
    <lineage>
        <taxon>Eukaryota</taxon>
        <taxon>Fungi</taxon>
        <taxon>Dikarya</taxon>
        <taxon>Basidiomycota</taxon>
        <taxon>Agaricomycotina</taxon>
        <taxon>Agaricomycetes</taxon>
        <taxon>Cantharellales</taxon>
        <taxon>Ceratobasidiaceae</taxon>
        <taxon>Ceratobasidium</taxon>
    </lineage>
</organism>
<dbReference type="AlphaFoldDB" id="A0A5N5QP20"/>
<proteinExistence type="predicted"/>
<dbReference type="EMBL" id="SSOP01000039">
    <property type="protein sequence ID" value="KAB5593348.1"/>
    <property type="molecule type" value="Genomic_DNA"/>
</dbReference>
<reference evidence="2 3" key="1">
    <citation type="journal article" date="2019" name="Fungal Biol. Biotechnol.">
        <title>Draft genome sequence of fastidious pathogen Ceratobasidium theobromae, which causes vascular-streak dieback in Theobroma cacao.</title>
        <authorList>
            <person name="Ali S.S."/>
            <person name="Asman A."/>
            <person name="Shao J."/>
            <person name="Firmansyah A.P."/>
            <person name="Susilo A.W."/>
            <person name="Rosmana A."/>
            <person name="McMahon P."/>
            <person name="Junaid M."/>
            <person name="Guest D."/>
            <person name="Kheng T.Y."/>
            <person name="Meinhardt L.W."/>
            <person name="Bailey B.A."/>
        </authorList>
    </citation>
    <scope>NUCLEOTIDE SEQUENCE [LARGE SCALE GENOMIC DNA]</scope>
    <source>
        <strain evidence="2 3">CT2</strain>
    </source>
</reference>
<feature type="region of interest" description="Disordered" evidence="1">
    <location>
        <begin position="134"/>
        <end position="166"/>
    </location>
</feature>
<evidence type="ECO:0000256" key="1">
    <source>
        <dbReference type="SAM" id="MobiDB-lite"/>
    </source>
</evidence>
<dbReference type="OrthoDB" id="3179422at2759"/>
<evidence type="ECO:0000313" key="2">
    <source>
        <dbReference type="EMBL" id="KAB5593348.1"/>
    </source>
</evidence>